<evidence type="ECO:0000313" key="1">
    <source>
        <dbReference type="EMBL" id="CRZ04541.1"/>
    </source>
</evidence>
<reference evidence="1" key="1">
    <citation type="submission" date="2015-04" db="EMBL/GenBank/DDBJ databases">
        <title>The genome sequence of the plant pathogenic Rhizarian Plasmodiophora brassicae reveals insights in its biotrophic life cycle and the origin of chitin synthesis.</title>
        <authorList>
            <person name="Schwelm A."/>
            <person name="Fogelqvist J."/>
            <person name="Knaust A."/>
            <person name="Julke S."/>
            <person name="Lilja T."/>
            <person name="Dhandapani V."/>
            <person name="Bonilla-Rosso G."/>
            <person name="Karlsson M."/>
            <person name="Shevchenko A."/>
            <person name="Choi S.R."/>
            <person name="Kim H.G."/>
            <person name="Park J.Y."/>
            <person name="Lim Y.P."/>
            <person name="Ludwig-Muller J."/>
            <person name="Dixelius C."/>
        </authorList>
    </citation>
    <scope>NUCLEOTIDE SEQUENCE</scope>
    <source>
        <tissue evidence="1">Potato root galls</tissue>
    </source>
</reference>
<feature type="non-terminal residue" evidence="1">
    <location>
        <position position="101"/>
    </location>
</feature>
<sequence>MQQWIILCRKLKLWALSSSQKCDLTRFVLFDAIHGFETFKSQFLKDCLKKHLWFNKVFLLTASCHNVERDTFVMGEPPLLPLHHPQYRLRHHITMAYVPVS</sequence>
<proteinExistence type="predicted"/>
<dbReference type="EMBL" id="HACM01004099">
    <property type="protein sequence ID" value="CRZ04541.1"/>
    <property type="molecule type" value="Transcribed_RNA"/>
</dbReference>
<dbReference type="AlphaFoldDB" id="A0A0H5QSI3"/>
<accession>A0A0H5QSI3</accession>
<organism evidence="1">
    <name type="scientific">Spongospora subterranea</name>
    <dbReference type="NCBI Taxonomy" id="70186"/>
    <lineage>
        <taxon>Eukaryota</taxon>
        <taxon>Sar</taxon>
        <taxon>Rhizaria</taxon>
        <taxon>Endomyxa</taxon>
        <taxon>Phytomyxea</taxon>
        <taxon>Plasmodiophorida</taxon>
        <taxon>Plasmodiophoridae</taxon>
        <taxon>Spongospora</taxon>
    </lineage>
</organism>
<protein>
    <submittedName>
        <fullName evidence="1">Uncharacterized protein</fullName>
    </submittedName>
</protein>
<name>A0A0H5QSI3_9EUKA</name>